<keyword evidence="7 11" id="KW-0862">Zinc</keyword>
<dbReference type="EMBL" id="BMOB01000008">
    <property type="protein sequence ID" value="GGI89712.1"/>
    <property type="molecule type" value="Genomic_DNA"/>
</dbReference>
<evidence type="ECO:0000256" key="6">
    <source>
        <dbReference type="ARBA" id="ARBA00022801"/>
    </source>
</evidence>
<evidence type="ECO:0000313" key="14">
    <source>
        <dbReference type="Proteomes" id="UP000630149"/>
    </source>
</evidence>
<dbReference type="GO" id="GO:0006508">
    <property type="term" value="P:proteolysis"/>
    <property type="evidence" value="ECO:0007669"/>
    <property type="project" value="UniProtKB-KW"/>
</dbReference>
<dbReference type="PROSITE" id="PS50106">
    <property type="entry name" value="PDZ"/>
    <property type="match status" value="1"/>
</dbReference>
<dbReference type="GO" id="GO:0004222">
    <property type="term" value="F:metalloendopeptidase activity"/>
    <property type="evidence" value="ECO:0007669"/>
    <property type="project" value="InterPro"/>
</dbReference>
<evidence type="ECO:0000256" key="5">
    <source>
        <dbReference type="ARBA" id="ARBA00022692"/>
    </source>
</evidence>
<feature type="transmembrane region" description="Helical" evidence="11">
    <location>
        <begin position="373"/>
        <end position="395"/>
    </location>
</feature>
<dbReference type="InterPro" id="IPR004387">
    <property type="entry name" value="Pept_M50_Zn"/>
</dbReference>
<evidence type="ECO:0000256" key="3">
    <source>
        <dbReference type="ARBA" id="ARBA00007931"/>
    </source>
</evidence>
<dbReference type="Gene3D" id="2.30.42.10">
    <property type="match status" value="2"/>
</dbReference>
<dbReference type="AlphaFoldDB" id="A0A917JWK4"/>
<dbReference type="GO" id="GO:0016020">
    <property type="term" value="C:membrane"/>
    <property type="evidence" value="ECO:0007669"/>
    <property type="project" value="UniProtKB-SubCell"/>
</dbReference>
<name>A0A917JWK4_9GAMM</name>
<keyword evidence="10 11" id="KW-0472">Membrane</keyword>
<dbReference type="OrthoDB" id="9782003at2"/>
<comment type="similarity">
    <text evidence="3 11">Belongs to the peptidase M50B family.</text>
</comment>
<dbReference type="EC" id="3.4.24.-" evidence="11"/>
<dbReference type="InterPro" id="IPR008915">
    <property type="entry name" value="Peptidase_M50"/>
</dbReference>
<dbReference type="InterPro" id="IPR036034">
    <property type="entry name" value="PDZ_sf"/>
</dbReference>
<dbReference type="PANTHER" id="PTHR42837">
    <property type="entry name" value="REGULATOR OF SIGMA-E PROTEASE RSEP"/>
    <property type="match status" value="1"/>
</dbReference>
<protein>
    <recommendedName>
        <fullName evidence="11">Zinc metalloprotease</fullName>
        <ecNumber evidence="11">3.4.24.-</ecNumber>
    </recommendedName>
</protein>
<comment type="subcellular location">
    <subcellularLocation>
        <location evidence="2">Membrane</location>
        <topology evidence="2">Multi-pass membrane protein</topology>
    </subcellularLocation>
</comment>
<feature type="transmembrane region" description="Helical" evidence="11">
    <location>
        <begin position="6"/>
        <end position="25"/>
    </location>
</feature>
<dbReference type="Pfam" id="PF17820">
    <property type="entry name" value="PDZ_6"/>
    <property type="match status" value="1"/>
</dbReference>
<dbReference type="PANTHER" id="PTHR42837:SF2">
    <property type="entry name" value="MEMBRANE METALLOPROTEASE ARASP2, CHLOROPLASTIC-RELATED"/>
    <property type="match status" value="1"/>
</dbReference>
<feature type="transmembrane region" description="Helical" evidence="11">
    <location>
        <begin position="334"/>
        <end position="352"/>
    </location>
</feature>
<keyword evidence="11" id="KW-0479">Metal-binding</keyword>
<feature type="transmembrane region" description="Helical" evidence="11">
    <location>
        <begin position="423"/>
        <end position="441"/>
    </location>
</feature>
<dbReference type="CDD" id="cd23081">
    <property type="entry name" value="cpPDZ_EcRseP-like"/>
    <property type="match status" value="1"/>
</dbReference>
<dbReference type="NCBIfam" id="TIGR00054">
    <property type="entry name" value="RIP metalloprotease RseP"/>
    <property type="match status" value="1"/>
</dbReference>
<evidence type="ECO:0000256" key="4">
    <source>
        <dbReference type="ARBA" id="ARBA00022670"/>
    </source>
</evidence>
<evidence type="ECO:0000256" key="2">
    <source>
        <dbReference type="ARBA" id="ARBA00004141"/>
    </source>
</evidence>
<dbReference type="InterPro" id="IPR001478">
    <property type="entry name" value="PDZ"/>
</dbReference>
<evidence type="ECO:0000256" key="11">
    <source>
        <dbReference type="RuleBase" id="RU362031"/>
    </source>
</evidence>
<keyword evidence="6 11" id="KW-0378">Hydrolase</keyword>
<dbReference type="RefSeq" id="WP_131777107.1">
    <property type="nucleotide sequence ID" value="NZ_BMOB01000008.1"/>
</dbReference>
<feature type="transmembrane region" description="Helical" evidence="11">
    <location>
        <begin position="94"/>
        <end position="116"/>
    </location>
</feature>
<dbReference type="Proteomes" id="UP000630149">
    <property type="component" value="Unassembled WGS sequence"/>
</dbReference>
<keyword evidence="5 11" id="KW-0812">Transmembrane</keyword>
<keyword evidence="4" id="KW-0645">Protease</keyword>
<dbReference type="Pfam" id="PF02163">
    <property type="entry name" value="Peptidase_M50"/>
    <property type="match status" value="1"/>
</dbReference>
<evidence type="ECO:0000256" key="9">
    <source>
        <dbReference type="ARBA" id="ARBA00023049"/>
    </source>
</evidence>
<evidence type="ECO:0000256" key="8">
    <source>
        <dbReference type="ARBA" id="ARBA00022989"/>
    </source>
</evidence>
<organism evidence="13 14">
    <name type="scientific">Legionella impletisoli</name>
    <dbReference type="NCBI Taxonomy" id="343510"/>
    <lineage>
        <taxon>Bacteria</taxon>
        <taxon>Pseudomonadati</taxon>
        <taxon>Pseudomonadota</taxon>
        <taxon>Gammaproteobacteria</taxon>
        <taxon>Legionellales</taxon>
        <taxon>Legionellaceae</taxon>
        <taxon>Legionella</taxon>
    </lineage>
</organism>
<gene>
    <name evidence="13" type="primary">yaeL</name>
    <name evidence="13" type="ORF">GCM10007966_18070</name>
</gene>
<reference evidence="13" key="2">
    <citation type="submission" date="2020-09" db="EMBL/GenBank/DDBJ databases">
        <authorList>
            <person name="Sun Q."/>
            <person name="Ohkuma M."/>
        </authorList>
    </citation>
    <scope>NUCLEOTIDE SEQUENCE</scope>
    <source>
        <strain evidence="13">JCM 13919</strain>
    </source>
</reference>
<dbReference type="SUPFAM" id="SSF50156">
    <property type="entry name" value="PDZ domain-like"/>
    <property type="match status" value="2"/>
</dbReference>
<evidence type="ECO:0000256" key="7">
    <source>
        <dbReference type="ARBA" id="ARBA00022833"/>
    </source>
</evidence>
<proteinExistence type="inferred from homology"/>
<comment type="caution">
    <text evidence="13">The sequence shown here is derived from an EMBL/GenBank/DDBJ whole genome shotgun (WGS) entry which is preliminary data.</text>
</comment>
<sequence>MWTAFYFILALFILIVVHEYGHFIVARLCGVKVLRFSFGFGKILFSWKGKKGTEYAWSVFPLGGYVKMLDETEGEVPEHERHLAFNNKPLWKKVAVVIAGPFFNFLFAFFALWLMWVIGFKSLAPMIEEVKPGSIAYLAGLKPNYEILALGDESIDSWRDFQYAIMPYLGSDASINLKVKSLNNGAINTVTLPLKDWQVGIKKPDLLKSLGIVPFVPSIPPVVGEVVKDAPASKAGLRVGDKITAINGKTITDWLELVEFVQEHPAQTIQLEVMRGQKTKTIPVTIGLTERQGEKEGFLGVKSQHVDWPKRWLRVQQKDPFHAVGKSFSQTMELTGATFVLLGRLAIGKLPIQSLSGPVGIAQGAGESARGGLSYYLSFLALVSISLAVLNLLPIPVLDGGHLLYYLIEAIRGKPLSEEVKSAGMYLGLLLLMALMVVALSNDISRLMG</sequence>
<keyword evidence="9 11" id="KW-0482">Metalloprotease</keyword>
<dbReference type="SMART" id="SM00228">
    <property type="entry name" value="PDZ"/>
    <property type="match status" value="2"/>
</dbReference>
<dbReference type="GO" id="GO:0046872">
    <property type="term" value="F:metal ion binding"/>
    <property type="evidence" value="ECO:0007669"/>
    <property type="project" value="UniProtKB-KW"/>
</dbReference>
<keyword evidence="8 11" id="KW-1133">Transmembrane helix</keyword>
<evidence type="ECO:0000256" key="1">
    <source>
        <dbReference type="ARBA" id="ARBA00001947"/>
    </source>
</evidence>
<feature type="domain" description="PDZ" evidence="12">
    <location>
        <begin position="222"/>
        <end position="253"/>
    </location>
</feature>
<accession>A0A917JWK4</accession>
<dbReference type="InterPro" id="IPR041489">
    <property type="entry name" value="PDZ_6"/>
</dbReference>
<evidence type="ECO:0000256" key="10">
    <source>
        <dbReference type="ARBA" id="ARBA00023136"/>
    </source>
</evidence>
<comment type="cofactor">
    <cofactor evidence="1 11">
        <name>Zn(2+)</name>
        <dbReference type="ChEBI" id="CHEBI:29105"/>
    </cofactor>
</comment>
<reference evidence="13" key="1">
    <citation type="journal article" date="2014" name="Int. J. Syst. Evol. Microbiol.">
        <title>Complete genome sequence of Corynebacterium casei LMG S-19264T (=DSM 44701T), isolated from a smear-ripened cheese.</title>
        <authorList>
            <consortium name="US DOE Joint Genome Institute (JGI-PGF)"/>
            <person name="Walter F."/>
            <person name="Albersmeier A."/>
            <person name="Kalinowski J."/>
            <person name="Ruckert C."/>
        </authorList>
    </citation>
    <scope>NUCLEOTIDE SEQUENCE</scope>
    <source>
        <strain evidence="13">JCM 13919</strain>
    </source>
</reference>
<keyword evidence="14" id="KW-1185">Reference proteome</keyword>
<evidence type="ECO:0000313" key="13">
    <source>
        <dbReference type="EMBL" id="GGI89712.1"/>
    </source>
</evidence>
<dbReference type="CDD" id="cd06163">
    <property type="entry name" value="S2P-M50_PDZ_RseP-like"/>
    <property type="match status" value="1"/>
</dbReference>
<evidence type="ECO:0000259" key="12">
    <source>
        <dbReference type="PROSITE" id="PS50106"/>
    </source>
</evidence>